<evidence type="ECO:0000313" key="3">
    <source>
        <dbReference type="EMBL" id="PAD77368.1"/>
    </source>
</evidence>
<protein>
    <submittedName>
        <fullName evidence="3">GNAT family N-acetyltransferase</fullName>
    </submittedName>
</protein>
<dbReference type="EMBL" id="NPBY01000030">
    <property type="protein sequence ID" value="PAD77368.1"/>
    <property type="molecule type" value="Genomic_DNA"/>
</dbReference>
<keyword evidence="5" id="KW-1185">Reference proteome</keyword>
<dbReference type="Proteomes" id="UP000435177">
    <property type="component" value="Unassembled WGS sequence"/>
</dbReference>
<keyword evidence="3" id="KW-0808">Transferase</keyword>
<accession>A0A268EW65</accession>
<dbReference type="RefSeq" id="WP_095265068.1">
    <property type="nucleotide sequence ID" value="NZ_NPBY01000030.1"/>
</dbReference>
<proteinExistence type="predicted"/>
<dbReference type="GO" id="GO:0016747">
    <property type="term" value="F:acyltransferase activity, transferring groups other than amino-acyl groups"/>
    <property type="evidence" value="ECO:0007669"/>
    <property type="project" value="InterPro"/>
</dbReference>
<gene>
    <name evidence="3" type="ORF">CHH67_10230</name>
    <name evidence="2" type="ORF">GNP94_23635</name>
</gene>
<dbReference type="Gene3D" id="3.40.630.30">
    <property type="match status" value="1"/>
</dbReference>
<dbReference type="InterPro" id="IPR000182">
    <property type="entry name" value="GNAT_dom"/>
</dbReference>
<dbReference type="CDD" id="cd04301">
    <property type="entry name" value="NAT_SF"/>
    <property type="match status" value="1"/>
</dbReference>
<evidence type="ECO:0000259" key="1">
    <source>
        <dbReference type="PROSITE" id="PS51186"/>
    </source>
</evidence>
<dbReference type="PROSITE" id="PS51186">
    <property type="entry name" value="GNAT"/>
    <property type="match status" value="1"/>
</dbReference>
<name>A0A268EW65_9BACL</name>
<dbReference type="Pfam" id="PF00583">
    <property type="entry name" value="Acetyltransf_1"/>
    <property type="match status" value="1"/>
</dbReference>
<sequence>MNIEVRLCPKEQSFIIHNLYPLYLHDMSEIWGTRPNPYGIFDEDAGVRTLSELSERHENWWEQPSDLFPYLITVDGSAAGFALVTDESEASSPNTKYHLNDYFVLRAYRRQGVAQKAAVQLFNQLQGGWELQTNSSERNMTSQIFWRRTLDTYTGGKYTEGKGVHPKKGDMLVFRFSSNR</sequence>
<evidence type="ECO:0000313" key="4">
    <source>
        <dbReference type="Proteomes" id="UP000215596"/>
    </source>
</evidence>
<dbReference type="SUPFAM" id="SSF55729">
    <property type="entry name" value="Acyl-CoA N-acyltransferases (Nat)"/>
    <property type="match status" value="1"/>
</dbReference>
<evidence type="ECO:0000313" key="2">
    <source>
        <dbReference type="EMBL" id="MUG68954.1"/>
    </source>
</evidence>
<comment type="caution">
    <text evidence="3">The sequence shown here is derived from an EMBL/GenBank/DDBJ whole genome shotgun (WGS) entry which is preliminary data.</text>
</comment>
<reference evidence="2 5" key="2">
    <citation type="submission" date="2019-11" db="EMBL/GenBank/DDBJ databases">
        <title>Draft genome sequences of five Paenibacillus species of dairy origin.</title>
        <authorList>
            <person name="Olajide A.M."/>
            <person name="Chen S."/>
            <person name="Lapointe G."/>
        </authorList>
    </citation>
    <scope>NUCLEOTIDE SEQUENCE [LARGE SCALE GENOMIC DNA]</scope>
    <source>
        <strain evidence="2 5">3CS1</strain>
    </source>
</reference>
<dbReference type="AlphaFoldDB" id="A0A268EW65"/>
<dbReference type="InterPro" id="IPR016181">
    <property type="entry name" value="Acyl_CoA_acyltransferase"/>
</dbReference>
<organism evidence="3 4">
    <name type="scientific">Paenibacillus campinasensis</name>
    <dbReference type="NCBI Taxonomy" id="66347"/>
    <lineage>
        <taxon>Bacteria</taxon>
        <taxon>Bacillati</taxon>
        <taxon>Bacillota</taxon>
        <taxon>Bacilli</taxon>
        <taxon>Bacillales</taxon>
        <taxon>Paenibacillaceae</taxon>
        <taxon>Paenibacillus</taxon>
    </lineage>
</organism>
<dbReference type="OrthoDB" id="1902458at2"/>
<feature type="domain" description="N-acetyltransferase" evidence="1">
    <location>
        <begin position="22"/>
        <end position="179"/>
    </location>
</feature>
<dbReference type="Proteomes" id="UP000215596">
    <property type="component" value="Unassembled WGS sequence"/>
</dbReference>
<dbReference type="EMBL" id="WOAA01000044">
    <property type="protein sequence ID" value="MUG68954.1"/>
    <property type="molecule type" value="Genomic_DNA"/>
</dbReference>
<evidence type="ECO:0000313" key="5">
    <source>
        <dbReference type="Proteomes" id="UP000435177"/>
    </source>
</evidence>
<reference evidence="3 4" key="1">
    <citation type="submission" date="2017-07" db="EMBL/GenBank/DDBJ databases">
        <title>Isolation and whole genome analysis of endospore-forming bacteria from heroin.</title>
        <authorList>
            <person name="Kalinowski J."/>
            <person name="Ahrens B."/>
            <person name="Al-Dilaimi A."/>
            <person name="Winkler A."/>
            <person name="Wibberg D."/>
            <person name="Schleenbecker U."/>
            <person name="Ruckert C."/>
            <person name="Wolfel R."/>
            <person name="Grass G."/>
        </authorList>
    </citation>
    <scope>NUCLEOTIDE SEQUENCE [LARGE SCALE GENOMIC DNA]</scope>
    <source>
        <strain evidence="3 4">7537-G1</strain>
    </source>
</reference>